<keyword evidence="6" id="KW-0624">Polysaccharide degradation</keyword>
<dbReference type="PROSITE" id="PS01095">
    <property type="entry name" value="GH18_1"/>
    <property type="match status" value="1"/>
</dbReference>
<proteinExistence type="predicted"/>
<organism evidence="8 9">
    <name type="scientific">Aulographum hederae CBS 113979</name>
    <dbReference type="NCBI Taxonomy" id="1176131"/>
    <lineage>
        <taxon>Eukaryota</taxon>
        <taxon>Fungi</taxon>
        <taxon>Dikarya</taxon>
        <taxon>Ascomycota</taxon>
        <taxon>Pezizomycotina</taxon>
        <taxon>Dothideomycetes</taxon>
        <taxon>Pleosporomycetidae</taxon>
        <taxon>Aulographales</taxon>
        <taxon>Aulographaceae</taxon>
    </lineage>
</organism>
<feature type="domain" description="GH18" evidence="7">
    <location>
        <begin position="1"/>
        <end position="280"/>
    </location>
</feature>
<protein>
    <submittedName>
        <fullName evidence="8">Glycoside hydrolase family 18 protein</fullName>
    </submittedName>
</protein>
<evidence type="ECO:0000313" key="9">
    <source>
        <dbReference type="Proteomes" id="UP000800041"/>
    </source>
</evidence>
<dbReference type="InterPro" id="IPR001579">
    <property type="entry name" value="Glyco_hydro_18_chit_AS"/>
</dbReference>
<keyword evidence="2 8" id="KW-0378">Hydrolase</keyword>
<keyword evidence="4" id="KW-0119">Carbohydrate metabolism</keyword>
<dbReference type="GO" id="GO:0006032">
    <property type="term" value="P:chitin catabolic process"/>
    <property type="evidence" value="ECO:0007669"/>
    <property type="project" value="UniProtKB-KW"/>
</dbReference>
<evidence type="ECO:0000256" key="3">
    <source>
        <dbReference type="ARBA" id="ARBA00023024"/>
    </source>
</evidence>
<dbReference type="PROSITE" id="PS51910">
    <property type="entry name" value="GH18_2"/>
    <property type="match status" value="1"/>
</dbReference>
<reference evidence="8" key="1">
    <citation type="journal article" date="2020" name="Stud. Mycol.">
        <title>101 Dothideomycetes genomes: a test case for predicting lifestyles and emergence of pathogens.</title>
        <authorList>
            <person name="Haridas S."/>
            <person name="Albert R."/>
            <person name="Binder M."/>
            <person name="Bloem J."/>
            <person name="Labutti K."/>
            <person name="Salamov A."/>
            <person name="Andreopoulos B."/>
            <person name="Baker S."/>
            <person name="Barry K."/>
            <person name="Bills G."/>
            <person name="Bluhm B."/>
            <person name="Cannon C."/>
            <person name="Castanera R."/>
            <person name="Culley D."/>
            <person name="Daum C."/>
            <person name="Ezra D."/>
            <person name="Gonzalez J."/>
            <person name="Henrissat B."/>
            <person name="Kuo A."/>
            <person name="Liang C."/>
            <person name="Lipzen A."/>
            <person name="Lutzoni F."/>
            <person name="Magnuson J."/>
            <person name="Mondo S."/>
            <person name="Nolan M."/>
            <person name="Ohm R."/>
            <person name="Pangilinan J."/>
            <person name="Park H.-J."/>
            <person name="Ramirez L."/>
            <person name="Alfaro M."/>
            <person name="Sun H."/>
            <person name="Tritt A."/>
            <person name="Yoshinaga Y."/>
            <person name="Zwiers L.-H."/>
            <person name="Turgeon B."/>
            <person name="Goodwin S."/>
            <person name="Spatafora J."/>
            <person name="Crous P."/>
            <person name="Grigoriev I."/>
        </authorList>
    </citation>
    <scope>NUCLEOTIDE SEQUENCE</scope>
    <source>
        <strain evidence="8">CBS 113979</strain>
    </source>
</reference>
<keyword evidence="3" id="KW-0146">Chitin degradation</keyword>
<sequence>NGNHISLLPLINNSSDIVVTHLLLASLQIWPEEPNNNPAPAGLTVWTGGWNTPIGAKNLTQFWNDKSAIQAKGIEVIGSLLGSYTGLQTANDSSWDYMYGALRDGLRKYKFDGIDLDIEDANPTRNPDSITLDTTIKLIDALRQDFGPDFLITLAPVASCLSPSCSSASCISGFDYKELEKRRGKDIAFYNAQFYNGFGDAESPKCYEGIVKNGFAAEKVIMGVPSSPYSTSCNGWIPWGKLEKTVRALKREFGGKFGGVFGWEYFDSEPGGQTAPWEWA</sequence>
<evidence type="ECO:0000256" key="2">
    <source>
        <dbReference type="ARBA" id="ARBA00022801"/>
    </source>
</evidence>
<evidence type="ECO:0000256" key="1">
    <source>
        <dbReference type="ARBA" id="ARBA00000822"/>
    </source>
</evidence>
<dbReference type="GO" id="GO:0000272">
    <property type="term" value="P:polysaccharide catabolic process"/>
    <property type="evidence" value="ECO:0007669"/>
    <property type="project" value="UniProtKB-KW"/>
</dbReference>
<dbReference type="InterPro" id="IPR001223">
    <property type="entry name" value="Glyco_hydro18_cat"/>
</dbReference>
<comment type="catalytic activity">
    <reaction evidence="1">
        <text>Random endo-hydrolysis of N-acetyl-beta-D-glucosaminide (1-&gt;4)-beta-linkages in chitin and chitodextrins.</text>
        <dbReference type="EC" id="3.2.1.14"/>
    </reaction>
</comment>
<dbReference type="SUPFAM" id="SSF51445">
    <property type="entry name" value="(Trans)glycosidases"/>
    <property type="match status" value="1"/>
</dbReference>
<dbReference type="GO" id="GO:0008843">
    <property type="term" value="F:endochitinase activity"/>
    <property type="evidence" value="ECO:0007669"/>
    <property type="project" value="UniProtKB-EC"/>
</dbReference>
<dbReference type="OrthoDB" id="3012298at2759"/>
<name>A0A6G1HG39_9PEZI</name>
<evidence type="ECO:0000256" key="4">
    <source>
        <dbReference type="ARBA" id="ARBA00023277"/>
    </source>
</evidence>
<dbReference type="AlphaFoldDB" id="A0A6G1HG39"/>
<evidence type="ECO:0000259" key="7">
    <source>
        <dbReference type="PROSITE" id="PS51910"/>
    </source>
</evidence>
<accession>A0A6G1HG39</accession>
<dbReference type="Proteomes" id="UP000800041">
    <property type="component" value="Unassembled WGS sequence"/>
</dbReference>
<dbReference type="EMBL" id="ML977138">
    <property type="protein sequence ID" value="KAF1992054.1"/>
    <property type="molecule type" value="Genomic_DNA"/>
</dbReference>
<gene>
    <name evidence="8" type="ORF">K402DRAFT_318311</name>
</gene>
<evidence type="ECO:0000256" key="6">
    <source>
        <dbReference type="ARBA" id="ARBA00023326"/>
    </source>
</evidence>
<dbReference type="InterPro" id="IPR017853">
    <property type="entry name" value="GH"/>
</dbReference>
<keyword evidence="9" id="KW-1185">Reference proteome</keyword>
<dbReference type="Gene3D" id="3.20.20.80">
    <property type="entry name" value="Glycosidases"/>
    <property type="match status" value="1"/>
</dbReference>
<feature type="non-terminal residue" evidence="8">
    <location>
        <position position="1"/>
    </location>
</feature>
<evidence type="ECO:0000256" key="5">
    <source>
        <dbReference type="ARBA" id="ARBA00023295"/>
    </source>
</evidence>
<keyword evidence="5" id="KW-0326">Glycosidase</keyword>
<feature type="non-terminal residue" evidence="8">
    <location>
        <position position="280"/>
    </location>
</feature>
<evidence type="ECO:0000313" key="8">
    <source>
        <dbReference type="EMBL" id="KAF1992054.1"/>
    </source>
</evidence>